<dbReference type="AlphaFoldDB" id="A0A0A7EMC6"/>
<reference evidence="2 3" key="1">
    <citation type="submission" date="2014-11" db="EMBL/GenBank/DDBJ databases">
        <title>Complete Genome Sequence of Pseudoalteromonas sp. Strain OCN003 Isolated from Kaneohe Bay, Oahu, Hawaii.</title>
        <authorList>
            <person name="Beurmann S."/>
            <person name="Videau P."/>
            <person name="Ushijima B."/>
            <person name="Smith A.M."/>
            <person name="Aeby G.S."/>
            <person name="Callahan S.M."/>
            <person name="Belcaid M."/>
        </authorList>
    </citation>
    <scope>NUCLEOTIDE SEQUENCE [LARGE SCALE GENOMIC DNA]</scope>
    <source>
        <strain evidence="2 3">OCN003</strain>
    </source>
</reference>
<dbReference type="eggNOG" id="ENOG5033RHB">
    <property type="taxonomic scope" value="Bacteria"/>
</dbReference>
<evidence type="ECO:0000313" key="3">
    <source>
        <dbReference type="Proteomes" id="UP000030341"/>
    </source>
</evidence>
<evidence type="ECO:0000313" key="2">
    <source>
        <dbReference type="EMBL" id="AIY67221.1"/>
    </source>
</evidence>
<dbReference type="HOGENOM" id="CLU_1293412_0_0_6"/>
<keyword evidence="1" id="KW-1133">Transmembrane helix</keyword>
<gene>
    <name evidence="2" type="ORF">OM33_19385</name>
</gene>
<sequence length="213" mass="24137">MSEILLLIENNPQLVLCTLIILIAIIFYKERVSRSSSYQTKAVNEAHLKLFEMTATQLIAFQSILGEMIYRHKSVIADELDNASKAFLEDINAVVELNNPKKEAQLKKQLLQLISDKRQIVANDRLKISLAVKQLELLASNDLALCIFNIQGKIMTMIQHTDAYLMHLASVAESPFDSRLQTKLALNDDDQTALLALIDELNGQFKEEKKRLI</sequence>
<dbReference type="RefSeq" id="WP_040136028.1">
    <property type="nucleotide sequence ID" value="NZ_CP009889.1"/>
</dbReference>
<dbReference type="KEGG" id="pseo:OM33_19385"/>
<organism evidence="2 3">
    <name type="scientific">Pseudoalteromonas piratica</name>
    <dbReference type="NCBI Taxonomy" id="1348114"/>
    <lineage>
        <taxon>Bacteria</taxon>
        <taxon>Pseudomonadati</taxon>
        <taxon>Pseudomonadota</taxon>
        <taxon>Gammaproteobacteria</taxon>
        <taxon>Alteromonadales</taxon>
        <taxon>Pseudoalteromonadaceae</taxon>
        <taxon>Pseudoalteromonas</taxon>
    </lineage>
</organism>
<keyword evidence="1" id="KW-0812">Transmembrane</keyword>
<dbReference type="EMBL" id="CP009889">
    <property type="protein sequence ID" value="AIY67221.1"/>
    <property type="molecule type" value="Genomic_DNA"/>
</dbReference>
<protein>
    <submittedName>
        <fullName evidence="2">Uncharacterized protein</fullName>
    </submittedName>
</protein>
<dbReference type="OrthoDB" id="9934901at2"/>
<evidence type="ECO:0000256" key="1">
    <source>
        <dbReference type="SAM" id="Phobius"/>
    </source>
</evidence>
<name>A0A0A7EMC6_9GAMM</name>
<accession>A0A0A7EMC6</accession>
<feature type="transmembrane region" description="Helical" evidence="1">
    <location>
        <begin position="12"/>
        <end position="28"/>
    </location>
</feature>
<keyword evidence="3" id="KW-1185">Reference proteome</keyword>
<dbReference type="Proteomes" id="UP000030341">
    <property type="component" value="Chromosome 2"/>
</dbReference>
<proteinExistence type="predicted"/>
<keyword evidence="1" id="KW-0472">Membrane</keyword>